<dbReference type="OrthoDB" id="8672648at2"/>
<keyword evidence="2" id="KW-0274">FAD</keyword>
<gene>
    <name evidence="4" type="ORF">DFR37_103388</name>
</gene>
<dbReference type="Gene3D" id="3.50.50.60">
    <property type="entry name" value="FAD/NAD(P)-binding domain"/>
    <property type="match status" value="1"/>
</dbReference>
<dbReference type="SUPFAM" id="SSF51905">
    <property type="entry name" value="FAD/NAD(P)-binding domain"/>
    <property type="match status" value="1"/>
</dbReference>
<dbReference type="InterPro" id="IPR002938">
    <property type="entry name" value="FAD-bd"/>
</dbReference>
<feature type="domain" description="FAD-binding" evidence="3">
    <location>
        <begin position="3"/>
        <end position="345"/>
    </location>
</feature>
<dbReference type="InterPro" id="IPR036188">
    <property type="entry name" value="FAD/NAD-bd_sf"/>
</dbReference>
<name>A0A366HHM8_9BURK</name>
<keyword evidence="4" id="KW-0503">Monooxygenase</keyword>
<evidence type="ECO:0000259" key="3">
    <source>
        <dbReference type="Pfam" id="PF01494"/>
    </source>
</evidence>
<dbReference type="PANTHER" id="PTHR43004">
    <property type="entry name" value="TRK SYSTEM POTASSIUM UPTAKE PROTEIN"/>
    <property type="match status" value="1"/>
</dbReference>
<dbReference type="NCBIfam" id="NF006091">
    <property type="entry name" value="PRK08243.1"/>
    <property type="match status" value="1"/>
</dbReference>
<dbReference type="Pfam" id="PF01494">
    <property type="entry name" value="FAD_binding_3"/>
    <property type="match status" value="1"/>
</dbReference>
<keyword evidence="1" id="KW-0285">Flavoprotein</keyword>
<proteinExistence type="predicted"/>
<dbReference type="GO" id="GO:0071949">
    <property type="term" value="F:FAD binding"/>
    <property type="evidence" value="ECO:0007669"/>
    <property type="project" value="InterPro"/>
</dbReference>
<evidence type="ECO:0000256" key="1">
    <source>
        <dbReference type="ARBA" id="ARBA00022630"/>
    </source>
</evidence>
<organism evidence="4 5">
    <name type="scientific">Eoetvoesiella caeni</name>
    <dbReference type="NCBI Taxonomy" id="645616"/>
    <lineage>
        <taxon>Bacteria</taxon>
        <taxon>Pseudomonadati</taxon>
        <taxon>Pseudomonadota</taxon>
        <taxon>Betaproteobacteria</taxon>
        <taxon>Burkholderiales</taxon>
        <taxon>Alcaligenaceae</taxon>
        <taxon>Eoetvoesiella</taxon>
    </lineage>
</organism>
<evidence type="ECO:0000256" key="2">
    <source>
        <dbReference type="ARBA" id="ARBA00022827"/>
    </source>
</evidence>
<accession>A0A366HHM8</accession>
<dbReference type="EMBL" id="QNRQ01000003">
    <property type="protein sequence ID" value="RBP41042.1"/>
    <property type="molecule type" value="Genomic_DNA"/>
</dbReference>
<dbReference type="GO" id="GO:0016709">
    <property type="term" value="F:oxidoreductase activity, acting on paired donors, with incorporation or reduction of molecular oxygen, NAD(P)H as one donor, and incorporation of one atom of oxygen"/>
    <property type="evidence" value="ECO:0007669"/>
    <property type="project" value="UniProtKB-ARBA"/>
</dbReference>
<dbReference type="SUPFAM" id="SSF54373">
    <property type="entry name" value="FAD-linked reductases, C-terminal domain"/>
    <property type="match status" value="1"/>
</dbReference>
<dbReference type="AlphaFoldDB" id="A0A366HHM8"/>
<comment type="caution">
    <text evidence="4">The sequence shown here is derived from an EMBL/GenBank/DDBJ whole genome shotgun (WGS) entry which is preliminary data.</text>
</comment>
<protein>
    <submittedName>
        <fullName evidence="4">p-hydroxybenzoate 3-monooxygenase</fullName>
    </submittedName>
</protein>
<dbReference type="Gene3D" id="3.30.9.10">
    <property type="entry name" value="D-Amino Acid Oxidase, subunit A, domain 2"/>
    <property type="match status" value="1"/>
</dbReference>
<dbReference type="PANTHER" id="PTHR43004:SF3">
    <property type="entry name" value="P-HYDROXYBENZOATE HYDROXYLASE"/>
    <property type="match status" value="1"/>
</dbReference>
<reference evidence="4 5" key="1">
    <citation type="submission" date="2018-06" db="EMBL/GenBank/DDBJ databases">
        <title>Genomic Encyclopedia of Type Strains, Phase IV (KMG-IV): sequencing the most valuable type-strain genomes for metagenomic binning, comparative biology and taxonomic classification.</title>
        <authorList>
            <person name="Goeker M."/>
        </authorList>
    </citation>
    <scope>NUCLEOTIDE SEQUENCE [LARGE SCALE GENOMIC DNA]</scope>
    <source>
        <strain evidence="4 5">DSM 25520</strain>
    </source>
</reference>
<keyword evidence="4" id="KW-0560">Oxidoreductase</keyword>
<evidence type="ECO:0000313" key="5">
    <source>
        <dbReference type="Proteomes" id="UP000253628"/>
    </source>
</evidence>
<dbReference type="InterPro" id="IPR050641">
    <property type="entry name" value="RIFMO-like"/>
</dbReference>
<dbReference type="PRINTS" id="PR00420">
    <property type="entry name" value="RNGMNOXGNASE"/>
</dbReference>
<dbReference type="Proteomes" id="UP000253628">
    <property type="component" value="Unassembled WGS sequence"/>
</dbReference>
<keyword evidence="5" id="KW-1185">Reference proteome</keyword>
<dbReference type="RefSeq" id="WP_113932781.1">
    <property type="nucleotide sequence ID" value="NZ_JACCEU010000004.1"/>
</dbReference>
<evidence type="ECO:0000313" key="4">
    <source>
        <dbReference type="EMBL" id="RBP41042.1"/>
    </source>
</evidence>
<sequence>MQTQVAILGAGPAGLFLSHLLHLQGIDSIVIESRSRDYVEGRLRAGVLEKGTVDALVEAGLGESLLREGLRHKEINFRFGGRNHTLDLDDLSGGRYVTVYGQQKVVKDIIAARMAAQGKILFETKAEEILGIETTNPRVRIVTKNGEQQEISCELVAGCDGFHGISRETIPSSILKTFERVYPFAWLGILAEAPPIFNCVTNVYHEERGFALLSMRSRTLSRLYMQCDPNEKLEDWPDERIWDELERRLEGTEKCTLVRGPILNKGITPMRSFVAEPMSYRRLFLAGDSAHIVPPTGAKGMNLAMADIRVLAPAMIDYFKTGATRLLDAYSDTCLRRVWKVERFSWSVTSMTHNFPEESRFDRRMRSATLDYLTSSKASGTTFAENFVGLPLENSEVQDSERDPRTVML</sequence>